<organism evidence="3 4">
    <name type="scientific">Pseudocercospora eumusae</name>
    <dbReference type="NCBI Taxonomy" id="321146"/>
    <lineage>
        <taxon>Eukaryota</taxon>
        <taxon>Fungi</taxon>
        <taxon>Dikarya</taxon>
        <taxon>Ascomycota</taxon>
        <taxon>Pezizomycotina</taxon>
        <taxon>Dothideomycetes</taxon>
        <taxon>Dothideomycetidae</taxon>
        <taxon>Mycosphaerellales</taxon>
        <taxon>Mycosphaerellaceae</taxon>
        <taxon>Pseudocercospora</taxon>
    </lineage>
</organism>
<dbReference type="SUPFAM" id="SSF47473">
    <property type="entry name" value="EF-hand"/>
    <property type="match status" value="1"/>
</dbReference>
<dbReference type="InterPro" id="IPR011992">
    <property type="entry name" value="EF-hand-dom_pair"/>
</dbReference>
<dbReference type="CDD" id="cd00052">
    <property type="entry name" value="EH"/>
    <property type="match status" value="1"/>
</dbReference>
<name>A0A139HSF1_9PEZI</name>
<dbReference type="Proteomes" id="UP000070133">
    <property type="component" value="Unassembled WGS sequence"/>
</dbReference>
<dbReference type="EMBL" id="LFZN01000013">
    <property type="protein sequence ID" value="KXT05356.1"/>
    <property type="molecule type" value="Genomic_DNA"/>
</dbReference>
<feature type="compositionally biased region" description="Pro residues" evidence="1">
    <location>
        <begin position="1"/>
        <end position="10"/>
    </location>
</feature>
<dbReference type="OrthoDB" id="10045710at2759"/>
<feature type="domain" description="EH" evidence="2">
    <location>
        <begin position="539"/>
        <end position="619"/>
    </location>
</feature>
<proteinExistence type="predicted"/>
<protein>
    <recommendedName>
        <fullName evidence="2">EH domain-containing protein</fullName>
    </recommendedName>
</protein>
<keyword evidence="4" id="KW-1185">Reference proteome</keyword>
<feature type="region of interest" description="Disordered" evidence="1">
    <location>
        <begin position="218"/>
        <end position="372"/>
    </location>
</feature>
<dbReference type="AlphaFoldDB" id="A0A139HSF1"/>
<feature type="compositionally biased region" description="Basic residues" evidence="1">
    <location>
        <begin position="470"/>
        <end position="486"/>
    </location>
</feature>
<dbReference type="SMART" id="SM00027">
    <property type="entry name" value="EH"/>
    <property type="match status" value="1"/>
</dbReference>
<dbReference type="PROSITE" id="PS50031">
    <property type="entry name" value="EH"/>
    <property type="match status" value="1"/>
</dbReference>
<comment type="caution">
    <text evidence="3">The sequence shown here is derived from an EMBL/GenBank/DDBJ whole genome shotgun (WGS) entry which is preliminary data.</text>
</comment>
<feature type="region of interest" description="Disordered" evidence="1">
    <location>
        <begin position="45"/>
        <end position="202"/>
    </location>
</feature>
<feature type="region of interest" description="Disordered" evidence="1">
    <location>
        <begin position="1"/>
        <end position="30"/>
    </location>
</feature>
<sequence length="627" mass="68757">MGYRTKPPPRASSTSIASVDTTTTSAASSQQNAALLGASLAFARPTPRERAPAQTYVGGSNGALSAANTANIKRPTPAPNSSDIRSRAPSPLPAPVTRSPAGSTASDIMKGKMPNLSLPQQEWPRVHTRSPSQQAAVLAAARAKPSSAISTQENSARPRTAAIQRPAIAPKPRRLSERFSKNESVDLNDTIDRPTDSTSIAPTGSLVNLFEQRLEAVNAASPAKRPEPVIIQPSRELSLKSPKPVRSGGITSMLQLELEEANRNNEVRSEPLKQGRHDSVPDRHDGNSSDDSFASASEDLNIDKTPPSLPRSTTRASSPSPSHSLTAGLGEKRRPLQPSPSPVRQPASRSMPIQQPQRPSSAASDAMSVTSAPSLRSIPAQFNQAHPRRMTPLRTGDDLANALVASSLASSRAPSPTRLEPPPVPTRRKKGHSHKLPFSRTPSPAKVGMLHTLRNYDGASSSESEDEKHPYRKHQKKRLIRKHPNKHHEGERKRWRDAITERERKRYEGVWAANKGLHYTFTYEEQTLLRQQPDHPQVQELQAAANDQVSNIVAREIWSRSRLPEPTLEMVWDLVDHDSVGRLQKEEFVVGMWLIDQRLKGRKLPVKVTESVWASVRSIGIKVRKKV</sequence>
<dbReference type="Gene3D" id="1.10.238.10">
    <property type="entry name" value="EF-hand"/>
    <property type="match status" value="1"/>
</dbReference>
<feature type="compositionally biased region" description="Basic residues" evidence="1">
    <location>
        <begin position="426"/>
        <end position="437"/>
    </location>
</feature>
<dbReference type="InterPro" id="IPR000261">
    <property type="entry name" value="EH_dom"/>
</dbReference>
<feature type="compositionally biased region" description="Low complexity" evidence="1">
    <location>
        <begin position="130"/>
        <end position="150"/>
    </location>
</feature>
<feature type="compositionally biased region" description="Low complexity" evidence="1">
    <location>
        <begin position="11"/>
        <end position="30"/>
    </location>
</feature>
<feature type="region of interest" description="Disordered" evidence="1">
    <location>
        <begin position="407"/>
        <end position="493"/>
    </location>
</feature>
<feature type="compositionally biased region" description="Polar residues" evidence="1">
    <location>
        <begin position="347"/>
        <end position="372"/>
    </location>
</feature>
<feature type="compositionally biased region" description="Polar residues" evidence="1">
    <location>
        <begin position="62"/>
        <end position="71"/>
    </location>
</feature>
<evidence type="ECO:0000313" key="3">
    <source>
        <dbReference type="EMBL" id="KXT05356.1"/>
    </source>
</evidence>
<feature type="compositionally biased region" description="Basic and acidic residues" evidence="1">
    <location>
        <begin position="174"/>
        <end position="195"/>
    </location>
</feature>
<evidence type="ECO:0000259" key="2">
    <source>
        <dbReference type="PROSITE" id="PS50031"/>
    </source>
</evidence>
<dbReference type="Pfam" id="PF12763">
    <property type="entry name" value="EH"/>
    <property type="match status" value="1"/>
</dbReference>
<feature type="compositionally biased region" description="Basic and acidic residues" evidence="1">
    <location>
        <begin position="260"/>
        <end position="287"/>
    </location>
</feature>
<accession>A0A139HSF1</accession>
<evidence type="ECO:0000256" key="1">
    <source>
        <dbReference type="SAM" id="MobiDB-lite"/>
    </source>
</evidence>
<evidence type="ECO:0000313" key="4">
    <source>
        <dbReference type="Proteomes" id="UP000070133"/>
    </source>
</evidence>
<feature type="compositionally biased region" description="Low complexity" evidence="1">
    <location>
        <begin position="310"/>
        <end position="327"/>
    </location>
</feature>
<gene>
    <name evidence="3" type="ORF">AC578_11083</name>
</gene>
<reference evidence="3 4" key="1">
    <citation type="submission" date="2015-07" db="EMBL/GenBank/DDBJ databases">
        <title>Comparative genomics of the Sigatoka disease complex on banana suggests a link between parallel evolutionary changes in Pseudocercospora fijiensis and Pseudocercospora eumusae and increased virulence on the banana host.</title>
        <authorList>
            <person name="Chang T.-C."/>
            <person name="Salvucci A."/>
            <person name="Crous P.W."/>
            <person name="Stergiopoulos I."/>
        </authorList>
    </citation>
    <scope>NUCLEOTIDE SEQUENCE [LARGE SCALE GENOMIC DNA]</scope>
    <source>
        <strain evidence="3 4">CBS 114824</strain>
    </source>
</reference>
<dbReference type="STRING" id="321146.A0A139HSF1"/>